<keyword evidence="4" id="KW-0285">Flavoprotein</keyword>
<dbReference type="VEuPathDB" id="TrichDB:TRFO_39484"/>
<reference evidence="11" key="1">
    <citation type="submission" date="2016-10" db="EMBL/GenBank/DDBJ databases">
        <authorList>
            <person name="Benchimol M."/>
            <person name="Almeida L.G."/>
            <person name="Vasconcelos A.T."/>
            <person name="Perreira-Neves A."/>
            <person name="Rosa I.A."/>
            <person name="Tasca T."/>
            <person name="Bogo M.R."/>
            <person name="de Souza W."/>
        </authorList>
    </citation>
    <scope>NUCLEOTIDE SEQUENCE [LARGE SCALE GENOMIC DNA]</scope>
    <source>
        <strain evidence="11">K</strain>
    </source>
</reference>
<evidence type="ECO:0000256" key="8">
    <source>
        <dbReference type="ARBA" id="ARBA00022842"/>
    </source>
</evidence>
<keyword evidence="8" id="KW-0460">Magnesium</keyword>
<dbReference type="EMBL" id="MLAK01001328">
    <property type="protein sequence ID" value="OHS94298.1"/>
    <property type="molecule type" value="Genomic_DNA"/>
</dbReference>
<keyword evidence="6" id="KW-0479">Metal-binding</keyword>
<evidence type="ECO:0000256" key="7">
    <source>
        <dbReference type="ARBA" id="ARBA00022827"/>
    </source>
</evidence>
<dbReference type="Pfam" id="PF02424">
    <property type="entry name" value="ApbE"/>
    <property type="match status" value="1"/>
</dbReference>
<proteinExistence type="predicted"/>
<keyword evidence="7" id="KW-0274">FAD</keyword>
<comment type="catalytic activity">
    <reaction evidence="10">
        <text>L-threonyl-[protein] + FAD = FMN-L-threonyl-[protein] + AMP + H(+)</text>
        <dbReference type="Rhea" id="RHEA:36847"/>
        <dbReference type="Rhea" id="RHEA-COMP:11060"/>
        <dbReference type="Rhea" id="RHEA-COMP:11061"/>
        <dbReference type="ChEBI" id="CHEBI:15378"/>
        <dbReference type="ChEBI" id="CHEBI:30013"/>
        <dbReference type="ChEBI" id="CHEBI:57692"/>
        <dbReference type="ChEBI" id="CHEBI:74257"/>
        <dbReference type="ChEBI" id="CHEBI:456215"/>
        <dbReference type="EC" id="2.7.1.180"/>
    </reaction>
</comment>
<dbReference type="GeneID" id="94847379"/>
<evidence type="ECO:0000256" key="6">
    <source>
        <dbReference type="ARBA" id="ARBA00022723"/>
    </source>
</evidence>
<keyword evidence="5" id="KW-0808">Transferase</keyword>
<comment type="cofactor">
    <cofactor evidence="1">
        <name>Mg(2+)</name>
        <dbReference type="ChEBI" id="CHEBI:18420"/>
    </cofactor>
</comment>
<dbReference type="Proteomes" id="UP000179807">
    <property type="component" value="Unassembled WGS sequence"/>
</dbReference>
<dbReference type="Gene3D" id="3.10.520.10">
    <property type="entry name" value="ApbE-like domains"/>
    <property type="match status" value="1"/>
</dbReference>
<evidence type="ECO:0000313" key="12">
    <source>
        <dbReference type="Proteomes" id="UP000179807"/>
    </source>
</evidence>
<dbReference type="AlphaFoldDB" id="A0A1J4J4M7"/>
<evidence type="ECO:0000313" key="11">
    <source>
        <dbReference type="EMBL" id="OHS94298.1"/>
    </source>
</evidence>
<keyword evidence="11" id="KW-0449">Lipoprotein</keyword>
<dbReference type="RefSeq" id="XP_068347435.1">
    <property type="nucleotide sequence ID" value="XM_068512675.1"/>
</dbReference>
<dbReference type="InterPro" id="IPR024932">
    <property type="entry name" value="ApbE"/>
</dbReference>
<dbReference type="OrthoDB" id="10259346at2759"/>
<dbReference type="PANTHER" id="PTHR30040">
    <property type="entry name" value="THIAMINE BIOSYNTHESIS LIPOPROTEIN APBE"/>
    <property type="match status" value="1"/>
</dbReference>
<dbReference type="PIRSF" id="PIRSF006268">
    <property type="entry name" value="ApbE"/>
    <property type="match status" value="1"/>
</dbReference>
<comment type="caution">
    <text evidence="11">The sequence shown here is derived from an EMBL/GenBank/DDBJ whole genome shotgun (WGS) entry which is preliminary data.</text>
</comment>
<sequence>MDQIDGVFSYTAVLMGSPILLKLFEHNEDLAGRVFRLIKYYEDIFTVNRDQSQVMDINHAAGLYPVKVSREVYDLIKCAKNASMLQGSSFNLAIGPLVKRWKIGFKGDSVPPDNEIQNLLMLTKPQQVVLDDKNCTVFLTQLGMEIDLGGIAKGYIADRVRDYLVKEGISMGLINLGGNVSALNSTPIGDWQIGLKKPWSSAESLVGVIEVANMSVVTSGVYERYFEKDGKKYHHILDPKTGYPLNNDLDSVTIISKDSIDCDVWATLLYGMGLKKALETVRQKEELEAIFLTKDKKIIFSSKNNFKFTKNDEEYTEVEIGSV</sequence>
<organism evidence="11 12">
    <name type="scientific">Tritrichomonas foetus</name>
    <dbReference type="NCBI Taxonomy" id="1144522"/>
    <lineage>
        <taxon>Eukaryota</taxon>
        <taxon>Metamonada</taxon>
        <taxon>Parabasalia</taxon>
        <taxon>Tritrichomonadida</taxon>
        <taxon>Tritrichomonadidae</taxon>
        <taxon>Tritrichomonas</taxon>
    </lineage>
</organism>
<evidence type="ECO:0000256" key="2">
    <source>
        <dbReference type="ARBA" id="ARBA00011955"/>
    </source>
</evidence>
<evidence type="ECO:0000256" key="4">
    <source>
        <dbReference type="ARBA" id="ARBA00022630"/>
    </source>
</evidence>
<protein>
    <recommendedName>
        <fullName evidence="3">FAD:protein FMN transferase</fullName>
        <ecNumber evidence="2">2.7.1.180</ecNumber>
    </recommendedName>
    <alternativeName>
        <fullName evidence="9">Flavin transferase</fullName>
    </alternativeName>
</protein>
<keyword evidence="12" id="KW-1185">Reference proteome</keyword>
<evidence type="ECO:0000256" key="9">
    <source>
        <dbReference type="ARBA" id="ARBA00031306"/>
    </source>
</evidence>
<evidence type="ECO:0000256" key="5">
    <source>
        <dbReference type="ARBA" id="ARBA00022679"/>
    </source>
</evidence>
<evidence type="ECO:0000256" key="3">
    <source>
        <dbReference type="ARBA" id="ARBA00016337"/>
    </source>
</evidence>
<dbReference type="GO" id="GO:0016740">
    <property type="term" value="F:transferase activity"/>
    <property type="evidence" value="ECO:0007669"/>
    <property type="project" value="UniProtKB-KW"/>
</dbReference>
<dbReference type="SUPFAM" id="SSF143631">
    <property type="entry name" value="ApbE-like"/>
    <property type="match status" value="1"/>
</dbReference>
<gene>
    <name evidence="11" type="ORF">TRFO_39484</name>
</gene>
<dbReference type="PANTHER" id="PTHR30040:SF2">
    <property type="entry name" value="FAD:PROTEIN FMN TRANSFERASE"/>
    <property type="match status" value="1"/>
</dbReference>
<name>A0A1J4J4M7_9EUKA</name>
<accession>A0A1J4J4M7</accession>
<evidence type="ECO:0000256" key="10">
    <source>
        <dbReference type="ARBA" id="ARBA00048540"/>
    </source>
</evidence>
<dbReference type="InterPro" id="IPR003374">
    <property type="entry name" value="ApbE-like_sf"/>
</dbReference>
<evidence type="ECO:0000256" key="1">
    <source>
        <dbReference type="ARBA" id="ARBA00001946"/>
    </source>
</evidence>
<dbReference type="GO" id="GO:0046872">
    <property type="term" value="F:metal ion binding"/>
    <property type="evidence" value="ECO:0007669"/>
    <property type="project" value="UniProtKB-KW"/>
</dbReference>
<dbReference type="EC" id="2.7.1.180" evidence="2"/>